<dbReference type="Proteomes" id="UP000274695">
    <property type="component" value="Unassembled WGS sequence"/>
</dbReference>
<evidence type="ECO:0000256" key="4">
    <source>
        <dbReference type="ARBA" id="ARBA00022496"/>
    </source>
</evidence>
<comment type="caution">
    <text evidence="18">The sequence shown here is derived from an EMBL/GenBank/DDBJ whole genome shotgun (WGS) entry which is preliminary data.</text>
</comment>
<gene>
    <name evidence="18" type="ORF">D0911_06725</name>
</gene>
<dbReference type="InterPro" id="IPR039426">
    <property type="entry name" value="TonB-dep_rcpt-like"/>
</dbReference>
<feature type="chain" id="PRO_5046996154" evidence="15">
    <location>
        <begin position="21"/>
        <end position="754"/>
    </location>
</feature>
<dbReference type="InterPro" id="IPR000531">
    <property type="entry name" value="Beta-barrel_TonB"/>
</dbReference>
<comment type="subcellular location">
    <subcellularLocation>
        <location evidence="1 12">Cell outer membrane</location>
        <topology evidence="1 12">Multi-pass membrane protein</topology>
    </subcellularLocation>
</comment>
<keyword evidence="18" id="KW-0675">Receptor</keyword>
<evidence type="ECO:0000256" key="9">
    <source>
        <dbReference type="ARBA" id="ARBA00023077"/>
    </source>
</evidence>
<evidence type="ECO:0000256" key="7">
    <source>
        <dbReference type="ARBA" id="ARBA00023004"/>
    </source>
</evidence>
<accession>A0ABX9W3M0</accession>
<evidence type="ECO:0000256" key="6">
    <source>
        <dbReference type="ARBA" id="ARBA00022729"/>
    </source>
</evidence>
<evidence type="ECO:0000256" key="13">
    <source>
        <dbReference type="PROSITE-ProRule" id="PRU10144"/>
    </source>
</evidence>
<evidence type="ECO:0000256" key="2">
    <source>
        <dbReference type="ARBA" id="ARBA00022448"/>
    </source>
</evidence>
<proteinExistence type="inferred from homology"/>
<dbReference type="PROSITE" id="PS01156">
    <property type="entry name" value="TONB_DEPENDENT_REC_2"/>
    <property type="match status" value="1"/>
</dbReference>
<evidence type="ECO:0000256" key="15">
    <source>
        <dbReference type="SAM" id="SignalP"/>
    </source>
</evidence>
<feature type="domain" description="TonB-dependent receptor-like beta-barrel" evidence="16">
    <location>
        <begin position="217"/>
        <end position="718"/>
    </location>
</feature>
<keyword evidence="2 12" id="KW-0813">Transport</keyword>
<name>A0ABX9W3M0_9GAMM</name>
<evidence type="ECO:0000256" key="5">
    <source>
        <dbReference type="ARBA" id="ARBA00022692"/>
    </source>
</evidence>
<keyword evidence="11 12" id="KW-0998">Cell outer membrane</keyword>
<keyword evidence="3 12" id="KW-1134">Transmembrane beta strand</keyword>
<protein>
    <submittedName>
        <fullName evidence="18">TonB-dependent receptor</fullName>
    </submittedName>
</protein>
<dbReference type="PANTHER" id="PTHR32552">
    <property type="entry name" value="FERRICHROME IRON RECEPTOR-RELATED"/>
    <property type="match status" value="1"/>
</dbReference>
<dbReference type="PANTHER" id="PTHR32552:SF81">
    <property type="entry name" value="TONB-DEPENDENT OUTER MEMBRANE RECEPTOR"/>
    <property type="match status" value="1"/>
</dbReference>
<evidence type="ECO:0000313" key="18">
    <source>
        <dbReference type="EMBL" id="RNL65548.1"/>
    </source>
</evidence>
<evidence type="ECO:0000256" key="1">
    <source>
        <dbReference type="ARBA" id="ARBA00004571"/>
    </source>
</evidence>
<comment type="similarity">
    <text evidence="12 14">Belongs to the TonB-dependent receptor family.</text>
</comment>
<sequence>MHKIIYGISISLLASTSVLAAEARRSMIEEVVVTATKRDGSLQDTTIAISAMSAEQLEFRDVSSLSDMQNSVPNLQYGEIGGVPFIAVRGIGFNLPLGIGEPGVAVHVDNVALPRLGSMSTAGMDMRQIEVLRGPQGTVYGRNATGGAANFVSTPPTEEFEGKITLGIGSEGRQNGEGYLSGSFTDNFRGRIFYISDEFDGFGINEFNGDKVGGNKTEGVRAALSWDVTDNLTIDLNAYQRTDEGSNPTASPVNAGGLTTVLGTPFLRPDIGVKGDPNNINDDRTPYTAKETELGILTVSWATEHFDLKSISAKIHHTTDQYYSVDATNYFIIDAIRDEDSDTISQEFNLSGSLFDSRVDWLVGAFYFQDKGNTNFTPILGVDELTGLISTPTGAGLVLDALLEDQNNVAKALFTEVSWRFADDWKFLVGARYSEETKEALQTFYATLDVSSVPPSLLGILNTVVSPIAGAVISDSCERTPAEVSFNSFDPKFELSWQPSDEILVYVQNQRGFKAGGISSTECGQSYVPEEVNSSEIGLKAQFFDNRLTINSAIFHYEYTDYQVLEYNGIGLRVISAPKASGSGAESEIVYAPTDWMNIDVALSYLDAKYDEFMDADGFEDPNFLVPTAEPRDLSGMPLNRAPRYTGNLGLNFFIPFDSSFINESQIRLEAYTTDSIAFTQFSYKDSDRQDGYTLFNAYFGLSMLDNKLSVRTFVKNITNEDYIIGVFTADIIHLTSQIHADPRSYGLQVSYGF</sequence>
<evidence type="ECO:0000256" key="12">
    <source>
        <dbReference type="PROSITE-ProRule" id="PRU01360"/>
    </source>
</evidence>
<dbReference type="Gene3D" id="2.40.170.20">
    <property type="entry name" value="TonB-dependent receptor, beta-barrel domain"/>
    <property type="match status" value="1"/>
</dbReference>
<keyword evidence="7" id="KW-0408">Iron</keyword>
<reference evidence="18 19" key="1">
    <citation type="submission" date="2018-10" db="EMBL/GenBank/DDBJ databases">
        <title>Draft genome sequence of Zhongshania sp. DSW25-10.</title>
        <authorList>
            <person name="Oh J."/>
        </authorList>
    </citation>
    <scope>NUCLEOTIDE SEQUENCE [LARGE SCALE GENOMIC DNA]</scope>
    <source>
        <strain evidence="18 19">DSW25-10</strain>
    </source>
</reference>
<evidence type="ECO:0000256" key="3">
    <source>
        <dbReference type="ARBA" id="ARBA00022452"/>
    </source>
</evidence>
<evidence type="ECO:0000256" key="14">
    <source>
        <dbReference type="RuleBase" id="RU003357"/>
    </source>
</evidence>
<keyword evidence="9 14" id="KW-0798">TonB box</keyword>
<dbReference type="PROSITE" id="PS52016">
    <property type="entry name" value="TONB_DEPENDENT_REC_3"/>
    <property type="match status" value="1"/>
</dbReference>
<evidence type="ECO:0000256" key="8">
    <source>
        <dbReference type="ARBA" id="ARBA00023065"/>
    </source>
</evidence>
<feature type="short sequence motif" description="TonB C-terminal box" evidence="13">
    <location>
        <begin position="737"/>
        <end position="754"/>
    </location>
</feature>
<dbReference type="RefSeq" id="WP_123182000.1">
    <property type="nucleotide sequence ID" value="NZ_RHGB01000006.1"/>
</dbReference>
<dbReference type="InterPro" id="IPR010917">
    <property type="entry name" value="TonB_rcpt_CS"/>
</dbReference>
<organism evidence="18 19">
    <name type="scientific">Zhongshania marina</name>
    <dbReference type="NCBI Taxonomy" id="2304603"/>
    <lineage>
        <taxon>Bacteria</taxon>
        <taxon>Pseudomonadati</taxon>
        <taxon>Pseudomonadota</taxon>
        <taxon>Gammaproteobacteria</taxon>
        <taxon>Cellvibrionales</taxon>
        <taxon>Spongiibacteraceae</taxon>
        <taxon>Zhongshania</taxon>
    </lineage>
</organism>
<feature type="signal peptide" evidence="15">
    <location>
        <begin position="1"/>
        <end position="20"/>
    </location>
</feature>
<dbReference type="Pfam" id="PF07715">
    <property type="entry name" value="Plug"/>
    <property type="match status" value="1"/>
</dbReference>
<evidence type="ECO:0000313" key="19">
    <source>
        <dbReference type="Proteomes" id="UP000274695"/>
    </source>
</evidence>
<keyword evidence="10 12" id="KW-0472">Membrane</keyword>
<dbReference type="SUPFAM" id="SSF56935">
    <property type="entry name" value="Porins"/>
    <property type="match status" value="1"/>
</dbReference>
<dbReference type="EMBL" id="RHGB01000006">
    <property type="protein sequence ID" value="RNL65548.1"/>
    <property type="molecule type" value="Genomic_DNA"/>
</dbReference>
<evidence type="ECO:0000259" key="16">
    <source>
        <dbReference type="Pfam" id="PF00593"/>
    </source>
</evidence>
<evidence type="ECO:0000259" key="17">
    <source>
        <dbReference type="Pfam" id="PF07715"/>
    </source>
</evidence>
<evidence type="ECO:0000256" key="10">
    <source>
        <dbReference type="ARBA" id="ARBA00023136"/>
    </source>
</evidence>
<feature type="domain" description="TonB-dependent receptor plug" evidence="17">
    <location>
        <begin position="42"/>
        <end position="148"/>
    </location>
</feature>
<keyword evidence="4" id="KW-0410">Iron transport</keyword>
<keyword evidence="6 15" id="KW-0732">Signal</keyword>
<dbReference type="Pfam" id="PF00593">
    <property type="entry name" value="TonB_dep_Rec_b-barrel"/>
    <property type="match status" value="1"/>
</dbReference>
<keyword evidence="8" id="KW-0406">Ion transport</keyword>
<keyword evidence="19" id="KW-1185">Reference proteome</keyword>
<keyword evidence="5 12" id="KW-0812">Transmembrane</keyword>
<dbReference type="InterPro" id="IPR036942">
    <property type="entry name" value="Beta-barrel_TonB_sf"/>
</dbReference>
<evidence type="ECO:0000256" key="11">
    <source>
        <dbReference type="ARBA" id="ARBA00023237"/>
    </source>
</evidence>
<dbReference type="InterPro" id="IPR012910">
    <property type="entry name" value="Plug_dom"/>
</dbReference>